<feature type="domain" description="Sodium/calcium exchanger membrane region" evidence="6">
    <location>
        <begin position="4"/>
        <end position="144"/>
    </location>
</feature>
<feature type="transmembrane region" description="Helical" evidence="5">
    <location>
        <begin position="306"/>
        <end position="324"/>
    </location>
</feature>
<evidence type="ECO:0000256" key="2">
    <source>
        <dbReference type="ARBA" id="ARBA00022692"/>
    </source>
</evidence>
<dbReference type="PANTHER" id="PTHR10846:SF8">
    <property type="entry name" value="INNER MEMBRANE PROTEIN YRBG"/>
    <property type="match status" value="1"/>
</dbReference>
<evidence type="ECO:0000313" key="8">
    <source>
        <dbReference type="Proteomes" id="UP000755104"/>
    </source>
</evidence>
<evidence type="ECO:0000256" key="1">
    <source>
        <dbReference type="ARBA" id="ARBA00004141"/>
    </source>
</evidence>
<keyword evidence="8" id="KW-1185">Reference proteome</keyword>
<proteinExistence type="predicted"/>
<feature type="transmembrane region" description="Helical" evidence="5">
    <location>
        <begin position="79"/>
        <end position="97"/>
    </location>
</feature>
<comment type="caution">
    <text evidence="7">The sequence shown here is derived from an EMBL/GenBank/DDBJ whole genome shotgun (WGS) entry which is preliminary data.</text>
</comment>
<evidence type="ECO:0000259" key="6">
    <source>
        <dbReference type="Pfam" id="PF01699"/>
    </source>
</evidence>
<dbReference type="Proteomes" id="UP000755104">
    <property type="component" value="Unassembled WGS sequence"/>
</dbReference>
<dbReference type="NCBIfam" id="TIGR00367">
    <property type="entry name" value="calcium/sodium antiporter"/>
    <property type="match status" value="1"/>
</dbReference>
<organism evidence="7 8">
    <name type="scientific">Qipengyuania qiaonensis</name>
    <dbReference type="NCBI Taxonomy" id="2867240"/>
    <lineage>
        <taxon>Bacteria</taxon>
        <taxon>Pseudomonadati</taxon>
        <taxon>Pseudomonadota</taxon>
        <taxon>Alphaproteobacteria</taxon>
        <taxon>Sphingomonadales</taxon>
        <taxon>Erythrobacteraceae</taxon>
        <taxon>Qipengyuania</taxon>
    </lineage>
</organism>
<accession>A0ABS7JDQ4</accession>
<evidence type="ECO:0000256" key="3">
    <source>
        <dbReference type="ARBA" id="ARBA00022989"/>
    </source>
</evidence>
<feature type="transmembrane region" description="Helical" evidence="5">
    <location>
        <begin position="184"/>
        <end position="206"/>
    </location>
</feature>
<feature type="transmembrane region" description="Helical" evidence="5">
    <location>
        <begin position="277"/>
        <end position="300"/>
    </location>
</feature>
<keyword evidence="3 5" id="KW-1133">Transmembrane helix</keyword>
<name>A0ABS7JDQ4_9SPHN</name>
<feature type="domain" description="Sodium/calcium exchanger membrane region" evidence="6">
    <location>
        <begin position="184"/>
        <end position="323"/>
    </location>
</feature>
<feature type="transmembrane region" description="Helical" evidence="5">
    <location>
        <begin position="29"/>
        <end position="47"/>
    </location>
</feature>
<dbReference type="EMBL" id="JAIGNO010000020">
    <property type="protein sequence ID" value="MBX7484080.1"/>
    <property type="molecule type" value="Genomic_DNA"/>
</dbReference>
<dbReference type="Pfam" id="PF01699">
    <property type="entry name" value="Na_Ca_ex"/>
    <property type="match status" value="2"/>
</dbReference>
<dbReference type="InterPro" id="IPR044880">
    <property type="entry name" value="NCX_ion-bd_dom_sf"/>
</dbReference>
<dbReference type="Gene3D" id="6.10.280.80">
    <property type="entry name" value="NCX, peripheral helical region"/>
    <property type="match status" value="1"/>
</dbReference>
<dbReference type="Gene3D" id="1.20.1420.30">
    <property type="entry name" value="NCX, central ion-binding region"/>
    <property type="match status" value="2"/>
</dbReference>
<feature type="transmembrane region" description="Helical" evidence="5">
    <location>
        <begin position="109"/>
        <end position="142"/>
    </location>
</feature>
<comment type="subcellular location">
    <subcellularLocation>
        <location evidence="1">Membrane</location>
        <topology evidence="1">Multi-pass membrane protein</topology>
    </subcellularLocation>
</comment>
<dbReference type="PANTHER" id="PTHR10846">
    <property type="entry name" value="SODIUM/POTASSIUM/CALCIUM EXCHANGER"/>
    <property type="match status" value="1"/>
</dbReference>
<sequence length="326" mass="32721">MTTAIALVAVGLVLLVAGGELLVRGAVGLAEKAGVSALIIGLVIVGFGTSMPELVTSVEAALAGSPAIAWGNIVGSNIANSLLILGAAALVAPMAIANTNRWRDPGVALGASLVLLLIALFGTGNMVIGGAFVGCLVAYIAWCYREERLAEPDIVHNAPYDRAQALEMVDAGLHPAVGGWVKPLLFTVLGLAVLVGGGRLLVTGAIDLARFAGLTETLIGLTIVAIGTSLPELVTSVIAALKGEAEVAFGNVIGSNIYNILGIGGATMLLAPGAIPVSLLPVDIGLMLAAAAAMLVLAVLRGVARLPAVALLAIYAAYLAFLITTA</sequence>
<evidence type="ECO:0000256" key="4">
    <source>
        <dbReference type="ARBA" id="ARBA00023136"/>
    </source>
</evidence>
<dbReference type="RefSeq" id="WP_221560489.1">
    <property type="nucleotide sequence ID" value="NZ_JAIGNO010000020.1"/>
</dbReference>
<dbReference type="InterPro" id="IPR004481">
    <property type="entry name" value="K/Na/Ca-exchanger"/>
</dbReference>
<feature type="transmembrane region" description="Helical" evidence="5">
    <location>
        <begin position="247"/>
        <end position="270"/>
    </location>
</feature>
<evidence type="ECO:0000313" key="7">
    <source>
        <dbReference type="EMBL" id="MBX7484080.1"/>
    </source>
</evidence>
<protein>
    <submittedName>
        <fullName evidence="7">Calcium/sodium antiporter</fullName>
    </submittedName>
</protein>
<keyword evidence="4 5" id="KW-0472">Membrane</keyword>
<evidence type="ECO:0000256" key="5">
    <source>
        <dbReference type="SAM" id="Phobius"/>
    </source>
</evidence>
<dbReference type="InterPro" id="IPR004837">
    <property type="entry name" value="NaCa_Exmemb"/>
</dbReference>
<gene>
    <name evidence="7" type="ORF">K3174_16240</name>
</gene>
<reference evidence="7 8" key="1">
    <citation type="submission" date="2021-08" db="EMBL/GenBank/DDBJ databases">
        <title>Comparative Genomics Analysis of the Genus Qipengyuania Reveals Extensive Genetic Diversity and Metabolic Versatility, Including the Description of Fifteen Novel Species.</title>
        <authorList>
            <person name="Liu Y."/>
        </authorList>
    </citation>
    <scope>NUCLEOTIDE SEQUENCE [LARGE SCALE GENOMIC DNA]</scope>
    <source>
        <strain evidence="7 8">6D47A</strain>
    </source>
</reference>
<feature type="transmembrane region" description="Helical" evidence="5">
    <location>
        <begin position="218"/>
        <end position="241"/>
    </location>
</feature>
<keyword evidence="2 5" id="KW-0812">Transmembrane</keyword>